<proteinExistence type="predicted"/>
<protein>
    <submittedName>
        <fullName evidence="1">Uncharacterized protein</fullName>
    </submittedName>
</protein>
<organism evidence="1 2">
    <name type="scientific">Araneus ventricosus</name>
    <name type="common">Orbweaver spider</name>
    <name type="synonym">Epeira ventricosa</name>
    <dbReference type="NCBI Taxonomy" id="182803"/>
    <lineage>
        <taxon>Eukaryota</taxon>
        <taxon>Metazoa</taxon>
        <taxon>Ecdysozoa</taxon>
        <taxon>Arthropoda</taxon>
        <taxon>Chelicerata</taxon>
        <taxon>Arachnida</taxon>
        <taxon>Araneae</taxon>
        <taxon>Araneomorphae</taxon>
        <taxon>Entelegynae</taxon>
        <taxon>Araneoidea</taxon>
        <taxon>Araneidae</taxon>
        <taxon>Araneus</taxon>
    </lineage>
</organism>
<comment type="caution">
    <text evidence="1">The sequence shown here is derived from an EMBL/GenBank/DDBJ whole genome shotgun (WGS) entry which is preliminary data.</text>
</comment>
<dbReference type="AlphaFoldDB" id="A0A4Y2LTP7"/>
<accession>A0A4Y2LTP7</accession>
<dbReference type="Proteomes" id="UP000499080">
    <property type="component" value="Unassembled WGS sequence"/>
</dbReference>
<reference evidence="1 2" key="1">
    <citation type="journal article" date="2019" name="Sci. Rep.">
        <title>Orb-weaving spider Araneus ventricosus genome elucidates the spidroin gene catalogue.</title>
        <authorList>
            <person name="Kono N."/>
            <person name="Nakamura H."/>
            <person name="Ohtoshi R."/>
            <person name="Moran D.A.P."/>
            <person name="Shinohara A."/>
            <person name="Yoshida Y."/>
            <person name="Fujiwara M."/>
            <person name="Mori M."/>
            <person name="Tomita M."/>
            <person name="Arakawa K."/>
        </authorList>
    </citation>
    <scope>NUCLEOTIDE SEQUENCE [LARGE SCALE GENOMIC DNA]</scope>
</reference>
<evidence type="ECO:0000313" key="1">
    <source>
        <dbReference type="EMBL" id="GBN17912.1"/>
    </source>
</evidence>
<evidence type="ECO:0000313" key="2">
    <source>
        <dbReference type="Proteomes" id="UP000499080"/>
    </source>
</evidence>
<name>A0A4Y2LTP7_ARAVE</name>
<dbReference type="EMBL" id="BGPR01120178">
    <property type="protein sequence ID" value="GBN17912.1"/>
    <property type="molecule type" value="Genomic_DNA"/>
</dbReference>
<keyword evidence="2" id="KW-1185">Reference proteome</keyword>
<sequence length="113" mass="12762">MATFPQPSLQSGYKPRVTRGFTKPHAVGTSLYLLSWERRLVVAREQCGSAIPAKSRQILRHRRPAMRWTEISIQFLRSAVDYVSVMGMVRRVAFRTTTNPQARARTTCGASVP</sequence>
<gene>
    <name evidence="1" type="ORF">AVEN_21292_1</name>
</gene>